<proteinExistence type="predicted"/>
<accession>A0A919GTJ3</accession>
<organism evidence="1 2">
    <name type="scientific">Streptomyces xanthophaeus</name>
    <dbReference type="NCBI Taxonomy" id="67385"/>
    <lineage>
        <taxon>Bacteria</taxon>
        <taxon>Bacillati</taxon>
        <taxon>Actinomycetota</taxon>
        <taxon>Actinomycetes</taxon>
        <taxon>Kitasatosporales</taxon>
        <taxon>Streptomycetaceae</taxon>
        <taxon>Streptomyces</taxon>
    </lineage>
</organism>
<evidence type="ECO:0000313" key="1">
    <source>
        <dbReference type="EMBL" id="GHI84121.1"/>
    </source>
</evidence>
<keyword evidence="2" id="KW-1185">Reference proteome</keyword>
<dbReference type="EMBL" id="BNEE01000004">
    <property type="protein sequence ID" value="GHI84121.1"/>
    <property type="molecule type" value="Genomic_DNA"/>
</dbReference>
<dbReference type="AlphaFoldDB" id="A0A919GTJ3"/>
<gene>
    <name evidence="1" type="ORF">Sxan_14850</name>
</gene>
<dbReference type="RefSeq" id="WP_031142164.1">
    <property type="nucleotide sequence ID" value="NZ_BNEE01000004.1"/>
</dbReference>
<sequence>MNRLPDWLHEGARVFDPAKDSEAIIQFIGEHEDSATRIVVPCAVFLRPEGGGKEWIVPDYQALRQADPR</sequence>
<comment type="caution">
    <text evidence="1">The sequence shown here is derived from an EMBL/GenBank/DDBJ whole genome shotgun (WGS) entry which is preliminary data.</text>
</comment>
<name>A0A919GTJ3_9ACTN</name>
<dbReference type="Proteomes" id="UP000600026">
    <property type="component" value="Unassembled WGS sequence"/>
</dbReference>
<protein>
    <submittedName>
        <fullName evidence="1">Uncharacterized protein</fullName>
    </submittedName>
</protein>
<reference evidence="1" key="1">
    <citation type="submission" date="2020-09" db="EMBL/GenBank/DDBJ databases">
        <title>Whole genome shotgun sequence of Streptomyces xanthophaeus NBRC 12829.</title>
        <authorList>
            <person name="Komaki H."/>
            <person name="Tamura T."/>
        </authorList>
    </citation>
    <scope>NUCLEOTIDE SEQUENCE</scope>
    <source>
        <strain evidence="1">NBRC 12829</strain>
    </source>
</reference>
<dbReference type="OrthoDB" id="3855669at2"/>
<evidence type="ECO:0000313" key="2">
    <source>
        <dbReference type="Proteomes" id="UP000600026"/>
    </source>
</evidence>